<dbReference type="InterPro" id="IPR035919">
    <property type="entry name" value="EAL_sf"/>
</dbReference>
<dbReference type="SMART" id="SM00052">
    <property type="entry name" value="EAL"/>
    <property type="match status" value="1"/>
</dbReference>
<sequence length="554" mass="63115">MSVNIATILDNIAAPVVAATPIKDHTGKIIDFDIIYTNEEVKIASGYAMQNKPRWSDFAMNITSDIPWFKMALDAIAGRFHDDVRYFSPSTQAWYKIEMKWLPEDKYIIITFINVTSEREYYRKLKKTLITDPMTGFSNRTGFADSFAITLETARFKKYYAALLVIDIDNLQNINDSLGSQAGDKVILDVAEVLKQFQREYIQIFRYGDDEFAVIITNFESQDSLVNFIDCIYDAFQLKQISVSGGISMFPTNTEQKDEMIRFADMAVHYAKKNGKNSFIYFEPEMQRVFIQHLTIQTRMNAALLESNFTQYYQPQFDIQTGQLRGFEALIRWNDDELGNISPSVFIPLAEETGLIVPIGRWVLYTAINTLKTWQAKYNFRGIISVNVSPIQLLGDGFIEELLDMIETFKVDPSLLEIEITEGVMINNMGDAIEKLRQIKALGCRVSLDDFGTGYSSLSYLQMLPLNTLKIDKAFINDITSEDGVQATITRSIIDMVEKMGLETIAEGVENNEQLNMLNQFRCNFVQGFLRGKPMPYNLCDAYLAGDVNALLKN</sequence>
<reference evidence="4" key="1">
    <citation type="submission" date="2016-10" db="EMBL/GenBank/DDBJ databases">
        <authorList>
            <person name="Varghese N."/>
            <person name="Submissions S."/>
        </authorList>
    </citation>
    <scope>NUCLEOTIDE SEQUENCE [LARGE SCALE GENOMIC DNA]</scope>
    <source>
        <strain evidence="4">XBD1002</strain>
    </source>
</reference>
<evidence type="ECO:0000313" key="4">
    <source>
        <dbReference type="Proteomes" id="UP000182737"/>
    </source>
</evidence>
<dbReference type="GO" id="GO:0071111">
    <property type="term" value="F:cyclic-guanylate-specific phosphodiesterase activity"/>
    <property type="evidence" value="ECO:0007669"/>
    <property type="project" value="InterPro"/>
</dbReference>
<dbReference type="InterPro" id="IPR043128">
    <property type="entry name" value="Rev_trsase/Diguanyl_cyclase"/>
</dbReference>
<dbReference type="PANTHER" id="PTHR33121">
    <property type="entry name" value="CYCLIC DI-GMP PHOSPHODIESTERASE PDEF"/>
    <property type="match status" value="1"/>
</dbReference>
<keyword evidence="4" id="KW-1185">Reference proteome</keyword>
<accession>A0A1I3JK49</accession>
<dbReference type="AlphaFoldDB" id="A0A1I3JK49"/>
<dbReference type="SMART" id="SM00267">
    <property type="entry name" value="GGDEF"/>
    <property type="match status" value="1"/>
</dbReference>
<dbReference type="PANTHER" id="PTHR33121:SF70">
    <property type="entry name" value="SIGNALING PROTEIN YKOW"/>
    <property type="match status" value="1"/>
</dbReference>
<name>A0A1I3JK49_9SPIR</name>
<dbReference type="NCBIfam" id="TIGR00254">
    <property type="entry name" value="GGDEF"/>
    <property type="match status" value="1"/>
</dbReference>
<dbReference type="CDD" id="cd01948">
    <property type="entry name" value="EAL"/>
    <property type="match status" value="1"/>
</dbReference>
<dbReference type="SUPFAM" id="SSF55073">
    <property type="entry name" value="Nucleotide cyclase"/>
    <property type="match status" value="1"/>
</dbReference>
<dbReference type="Pfam" id="PF00990">
    <property type="entry name" value="GGDEF"/>
    <property type="match status" value="1"/>
</dbReference>
<dbReference type="Gene3D" id="3.20.20.450">
    <property type="entry name" value="EAL domain"/>
    <property type="match status" value="1"/>
</dbReference>
<dbReference type="Pfam" id="PF00563">
    <property type="entry name" value="EAL"/>
    <property type="match status" value="1"/>
</dbReference>
<organism evidence="3 4">
    <name type="scientific">Treponema bryantii</name>
    <dbReference type="NCBI Taxonomy" id="163"/>
    <lineage>
        <taxon>Bacteria</taxon>
        <taxon>Pseudomonadati</taxon>
        <taxon>Spirochaetota</taxon>
        <taxon>Spirochaetia</taxon>
        <taxon>Spirochaetales</taxon>
        <taxon>Treponemataceae</taxon>
        <taxon>Treponema</taxon>
    </lineage>
</organism>
<evidence type="ECO:0000259" key="2">
    <source>
        <dbReference type="PROSITE" id="PS50887"/>
    </source>
</evidence>
<evidence type="ECO:0000259" key="1">
    <source>
        <dbReference type="PROSITE" id="PS50883"/>
    </source>
</evidence>
<gene>
    <name evidence="3" type="ORF">SAMN04487775_10379</name>
</gene>
<dbReference type="Gene3D" id="3.30.70.270">
    <property type="match status" value="1"/>
</dbReference>
<dbReference type="OrthoDB" id="366324at2"/>
<dbReference type="SUPFAM" id="SSF141868">
    <property type="entry name" value="EAL domain-like"/>
    <property type="match status" value="1"/>
</dbReference>
<dbReference type="InterPro" id="IPR000160">
    <property type="entry name" value="GGDEF_dom"/>
</dbReference>
<evidence type="ECO:0000313" key="3">
    <source>
        <dbReference type="EMBL" id="SFI60526.1"/>
    </source>
</evidence>
<dbReference type="EMBL" id="FORI01000003">
    <property type="protein sequence ID" value="SFI60526.1"/>
    <property type="molecule type" value="Genomic_DNA"/>
</dbReference>
<dbReference type="PROSITE" id="PS50887">
    <property type="entry name" value="GGDEF"/>
    <property type="match status" value="1"/>
</dbReference>
<dbReference type="InterPro" id="IPR050706">
    <property type="entry name" value="Cyclic-di-GMP_PDE-like"/>
</dbReference>
<feature type="domain" description="EAL" evidence="1">
    <location>
        <begin position="293"/>
        <end position="548"/>
    </location>
</feature>
<dbReference type="CDD" id="cd01949">
    <property type="entry name" value="GGDEF"/>
    <property type="match status" value="1"/>
</dbReference>
<dbReference type="InterPro" id="IPR001633">
    <property type="entry name" value="EAL_dom"/>
</dbReference>
<dbReference type="Proteomes" id="UP000182737">
    <property type="component" value="Unassembled WGS sequence"/>
</dbReference>
<dbReference type="PROSITE" id="PS50883">
    <property type="entry name" value="EAL"/>
    <property type="match status" value="1"/>
</dbReference>
<proteinExistence type="predicted"/>
<dbReference type="InterPro" id="IPR029787">
    <property type="entry name" value="Nucleotide_cyclase"/>
</dbReference>
<feature type="domain" description="GGDEF" evidence="2">
    <location>
        <begin position="159"/>
        <end position="284"/>
    </location>
</feature>
<dbReference type="RefSeq" id="WP_083425681.1">
    <property type="nucleotide sequence ID" value="NZ_FORI01000003.1"/>
</dbReference>
<protein>
    <submittedName>
        <fullName evidence="3">Diguanylate cyclase (GGDEF) domain-containing protein</fullName>
    </submittedName>
</protein>